<evidence type="ECO:0000256" key="1">
    <source>
        <dbReference type="SAM" id="Phobius"/>
    </source>
</evidence>
<reference evidence="2 3" key="1">
    <citation type="submission" date="2019-06" db="EMBL/GenBank/DDBJ databases">
        <title>Sequencing the genomes of 1000 actinobacteria strains.</title>
        <authorList>
            <person name="Klenk H.-P."/>
        </authorList>
    </citation>
    <scope>NUCLEOTIDE SEQUENCE [LARGE SCALE GENOMIC DNA]</scope>
    <source>
        <strain evidence="2 3">DSM 45301</strain>
    </source>
</reference>
<keyword evidence="1" id="KW-1133">Transmembrane helix</keyword>
<keyword evidence="3" id="KW-1185">Reference proteome</keyword>
<dbReference type="OrthoDB" id="9852658at2"/>
<name>A0A543DKP9_9PSEU</name>
<protein>
    <submittedName>
        <fullName evidence="2">DUF3040 family protein</fullName>
    </submittedName>
</protein>
<keyword evidence="1" id="KW-0472">Membrane</keyword>
<feature type="transmembrane region" description="Helical" evidence="1">
    <location>
        <begin position="37"/>
        <end position="55"/>
    </location>
</feature>
<gene>
    <name evidence="2" type="ORF">FB558_5678</name>
</gene>
<proteinExistence type="predicted"/>
<dbReference type="RefSeq" id="WP_142058375.1">
    <property type="nucleotide sequence ID" value="NZ_VFPA01000003.1"/>
</dbReference>
<organism evidence="2 3">
    <name type="scientific">Pseudonocardia kunmingensis</name>
    <dbReference type="NCBI Taxonomy" id="630975"/>
    <lineage>
        <taxon>Bacteria</taxon>
        <taxon>Bacillati</taxon>
        <taxon>Actinomycetota</taxon>
        <taxon>Actinomycetes</taxon>
        <taxon>Pseudonocardiales</taxon>
        <taxon>Pseudonocardiaceae</taxon>
        <taxon>Pseudonocardia</taxon>
    </lineage>
</organism>
<sequence length="87" mass="9367">MSEQRKLIGIEGHLRREEPALARMLEEFRCPDPLPRAIALSLVAVAAAMLLGSLFTTADGLLTGAGLVLASTPVAWLVKVARRTSDR</sequence>
<keyword evidence="1" id="KW-0812">Transmembrane</keyword>
<dbReference type="AlphaFoldDB" id="A0A543DKP9"/>
<accession>A0A543DKP9</accession>
<comment type="caution">
    <text evidence="2">The sequence shown here is derived from an EMBL/GenBank/DDBJ whole genome shotgun (WGS) entry which is preliminary data.</text>
</comment>
<dbReference type="EMBL" id="VFPA01000003">
    <property type="protein sequence ID" value="TQM09902.1"/>
    <property type="molecule type" value="Genomic_DNA"/>
</dbReference>
<dbReference type="Pfam" id="PF11239">
    <property type="entry name" value="DUF3040"/>
    <property type="match status" value="1"/>
</dbReference>
<dbReference type="InterPro" id="IPR021401">
    <property type="entry name" value="DUF3040"/>
</dbReference>
<dbReference type="Proteomes" id="UP000315677">
    <property type="component" value="Unassembled WGS sequence"/>
</dbReference>
<evidence type="ECO:0000313" key="3">
    <source>
        <dbReference type="Proteomes" id="UP000315677"/>
    </source>
</evidence>
<evidence type="ECO:0000313" key="2">
    <source>
        <dbReference type="EMBL" id="TQM09902.1"/>
    </source>
</evidence>
<feature type="transmembrane region" description="Helical" evidence="1">
    <location>
        <begin position="61"/>
        <end position="78"/>
    </location>
</feature>